<dbReference type="InterPro" id="IPR019327">
    <property type="entry name" value="WKF"/>
</dbReference>
<keyword evidence="1" id="KW-0175">Coiled coil</keyword>
<accession>A0AAN6M1Z8</accession>
<dbReference type="PANTHER" id="PTHR22306">
    <property type="entry name" value="CHROMOSOME 7 OPEN READING FRAME 50"/>
    <property type="match status" value="1"/>
</dbReference>
<evidence type="ECO:0000313" key="4">
    <source>
        <dbReference type="EMBL" id="KAK3214864.1"/>
    </source>
</evidence>
<feature type="compositionally biased region" description="Basic and acidic residues" evidence="2">
    <location>
        <begin position="126"/>
        <end position="144"/>
    </location>
</feature>
<feature type="region of interest" description="Disordered" evidence="2">
    <location>
        <begin position="18"/>
        <end position="241"/>
    </location>
</feature>
<keyword evidence="5" id="KW-1185">Reference proteome</keyword>
<gene>
    <name evidence="4" type="ORF">GRF29_19g1496558</name>
</gene>
<feature type="region of interest" description="Disordered" evidence="2">
    <location>
        <begin position="451"/>
        <end position="542"/>
    </location>
</feature>
<dbReference type="PANTHER" id="PTHR22306:SF2">
    <property type="entry name" value="CHROMOSOME 7 OPEN READING FRAME 50"/>
    <property type="match status" value="1"/>
</dbReference>
<feature type="compositionally biased region" description="Polar residues" evidence="2">
    <location>
        <begin position="279"/>
        <end position="290"/>
    </location>
</feature>
<feature type="domain" description="WKF" evidence="3">
    <location>
        <begin position="306"/>
        <end position="364"/>
    </location>
</feature>
<evidence type="ECO:0000313" key="5">
    <source>
        <dbReference type="Proteomes" id="UP001280581"/>
    </source>
</evidence>
<dbReference type="EMBL" id="WVTA01000003">
    <property type="protein sequence ID" value="KAK3214864.1"/>
    <property type="molecule type" value="Genomic_DNA"/>
</dbReference>
<organism evidence="4 5">
    <name type="scientific">Pseudopithomyces chartarum</name>
    <dbReference type="NCBI Taxonomy" id="1892770"/>
    <lineage>
        <taxon>Eukaryota</taxon>
        <taxon>Fungi</taxon>
        <taxon>Dikarya</taxon>
        <taxon>Ascomycota</taxon>
        <taxon>Pezizomycotina</taxon>
        <taxon>Dothideomycetes</taxon>
        <taxon>Pleosporomycetidae</taxon>
        <taxon>Pleosporales</taxon>
        <taxon>Massarineae</taxon>
        <taxon>Didymosphaeriaceae</taxon>
        <taxon>Pseudopithomyces</taxon>
    </lineage>
</organism>
<evidence type="ECO:0000256" key="2">
    <source>
        <dbReference type="SAM" id="MobiDB-lite"/>
    </source>
</evidence>
<feature type="compositionally biased region" description="Polar residues" evidence="2">
    <location>
        <begin position="230"/>
        <end position="241"/>
    </location>
</feature>
<feature type="compositionally biased region" description="Acidic residues" evidence="2">
    <location>
        <begin position="478"/>
        <end position="506"/>
    </location>
</feature>
<name>A0AAN6M1Z8_9PLEO</name>
<dbReference type="AlphaFoldDB" id="A0AAN6M1Z8"/>
<feature type="region of interest" description="Disordered" evidence="2">
    <location>
        <begin position="275"/>
        <end position="297"/>
    </location>
</feature>
<evidence type="ECO:0000259" key="3">
    <source>
        <dbReference type="Pfam" id="PF10180"/>
    </source>
</evidence>
<dbReference type="Proteomes" id="UP001280581">
    <property type="component" value="Unassembled WGS sequence"/>
</dbReference>
<dbReference type="Pfam" id="PF10180">
    <property type="entry name" value="WKF"/>
    <property type="match status" value="1"/>
</dbReference>
<reference evidence="4 5" key="1">
    <citation type="submission" date="2021-02" db="EMBL/GenBank/DDBJ databases">
        <title>Genome assembly of Pseudopithomyces chartarum.</title>
        <authorList>
            <person name="Jauregui R."/>
            <person name="Singh J."/>
            <person name="Voisey C."/>
        </authorList>
    </citation>
    <scope>NUCLEOTIDE SEQUENCE [LARGE SCALE GENOMIC DNA]</scope>
    <source>
        <strain evidence="4 5">AGR01</strain>
    </source>
</reference>
<evidence type="ECO:0000256" key="1">
    <source>
        <dbReference type="SAM" id="Coils"/>
    </source>
</evidence>
<proteinExistence type="predicted"/>
<sequence length="542" mass="59086">MAQPGAFVPAWKRLGLKLKNAEEATPNHPPSAQIHQHEQQQQQHGHVPARDASPLQPDTAAGHTPKNSSSLGKRKHHSDAADNEGESVKKSKHGQKNGLFGGHAVAAPEIESPKPAPSEAPSADRAPPKGDSNYRKKKGGDSNYRKKKEPNNAKVGSKQSHSRVADSHLAAPTSLRTPSLSPGRTDLLPSTETDHPTAAALATPQRQLGPSLKENSLSLSPSKADRRKSVTFTPDTKTSDGNSASNLFKKWVAEQKGSGADFTQAEVSQFTEPPKVHIANSNPPTAQTPKGTVLPKGKKDPSRYLNYLYQYHQDRSNWKFNKAIQNDILDNALNIFRIPDTYSEALVEYVKGLQGAGIIERLRNRWFKAIEEIDEAERKNPMDEREALKEAALQERLAKERKRRRLEGDIENMVDHPYSEGYIRRLKRSRAEALCSALQIAMPAAPTPQFGLRQMAQQKPSEPAQSVARKRKRRTDISSDESSDSSSSEEESSSEESSDESDEDEASSASSSGDDEDSSDAGSDTDGSDGSGNGSVGQDDSD</sequence>
<comment type="caution">
    <text evidence="4">The sequence shown here is derived from an EMBL/GenBank/DDBJ whole genome shotgun (WGS) entry which is preliminary data.</text>
</comment>
<feature type="compositionally biased region" description="Polar residues" evidence="2">
    <location>
        <begin position="204"/>
        <end position="221"/>
    </location>
</feature>
<feature type="coiled-coil region" evidence="1">
    <location>
        <begin position="359"/>
        <end position="409"/>
    </location>
</feature>
<protein>
    <recommendedName>
        <fullName evidence="3">WKF domain-containing protein</fullName>
    </recommendedName>
</protein>
<feature type="compositionally biased region" description="Polar residues" evidence="2">
    <location>
        <begin position="455"/>
        <end position="464"/>
    </location>
</feature>